<dbReference type="EMBL" id="KZ347097">
    <property type="protein sequence ID" value="PIO68440.1"/>
    <property type="molecule type" value="Genomic_DNA"/>
</dbReference>
<sequence>MEVANGWSPASDLHDAGVVLVLQAKAPYSMRRRLGNRRLKVGDRARIDQRSGTVAYVGPTKFAPGEWIGLVLDEPLGKNDGSVQGYRYFSCTPDHGLFCKSSKLDRILLSPARFKSPTPGENDPKSPYAAEYGFDIDDRVVVSGGKQGIVRFLGETEFAQGIWAGIELEQPLGKNDGSVQEALQEKERHLEQLMRERDMERSEYGVVGNGDQADKIAKLESEKRSLKNELLAKEKIIEDLNFRLEEEVIAKECQVEELKQQLVPNTAVEESLDTHAALTSEIASLKKELEGEREKHKHLLESEKANNEEKEQFVEALRAELEVTKELLTKEHAAKEKQLLEANAAIEEKSKLLESAEQSSRAAQKELEKVTAELQATLNKVKEQNELVEKLANSKESGDAVLTQRLTALEKELEMKAKDSLYMEQEKKSMEENIRTLEQQLTEIRGSLVAVQQEKMSMEGALEILKSEKAAADERLTAEQKKSEAALGEQLQKMKTITTEKEAAEAALRDAKTANESLMAEKNELEARLATLKESSDAARKEAQERCSTMEENLKKVEAEAANEDLMAKCAQLESKLSAMEKIQLEEKELFNKKQSELQKAEEELKRLGEEVTTLNAKLDAIRKGHEAAVQSKAQVEEELRKQTSALNTLQNTVNASNMDQSAMAKELASVTTLCGERLAENNKLQETVQREVEQKKKLDDMEAQGSKLHGELSAANERNNQLSNELKLNVEELARLSVQLQETKVRADESVSADQDPAETISPVFLVSICIQILKPKLSKRVVALKVLNLNQDKQGETAQLLQKELAAANNLIMEHSKEKEK</sequence>
<dbReference type="Gene3D" id="2.30.30.190">
    <property type="entry name" value="CAP Gly-rich-like domain"/>
    <property type="match status" value="2"/>
</dbReference>
<feature type="domain" description="CAP-Gly" evidence="2">
    <location>
        <begin position="58"/>
        <end position="100"/>
    </location>
</feature>
<dbReference type="Pfam" id="PF01302">
    <property type="entry name" value="CAP_GLY"/>
    <property type="match status" value="2"/>
</dbReference>
<dbReference type="PROSITE" id="PS00845">
    <property type="entry name" value="CAP_GLY_1"/>
    <property type="match status" value="1"/>
</dbReference>
<dbReference type="InterPro" id="IPR000938">
    <property type="entry name" value="CAP-Gly_domain"/>
</dbReference>
<proteinExistence type="predicted"/>
<keyword evidence="4" id="KW-1185">Reference proteome</keyword>
<organism evidence="3 4">
    <name type="scientific">Teladorsagia circumcincta</name>
    <name type="common">Brown stomach worm</name>
    <name type="synonym">Ostertagia circumcincta</name>
    <dbReference type="NCBI Taxonomy" id="45464"/>
    <lineage>
        <taxon>Eukaryota</taxon>
        <taxon>Metazoa</taxon>
        <taxon>Ecdysozoa</taxon>
        <taxon>Nematoda</taxon>
        <taxon>Chromadorea</taxon>
        <taxon>Rhabditida</taxon>
        <taxon>Rhabditina</taxon>
        <taxon>Rhabditomorpha</taxon>
        <taxon>Strongyloidea</taxon>
        <taxon>Trichostrongylidae</taxon>
        <taxon>Teladorsagia</taxon>
    </lineage>
</organism>
<dbReference type="PANTHER" id="PTHR18916:SF82">
    <property type="entry name" value="CAP-GLY DOMAIN-CONTAINING PROTEIN"/>
    <property type="match status" value="1"/>
</dbReference>
<dbReference type="InterPro" id="IPR036859">
    <property type="entry name" value="CAP-Gly_dom_sf"/>
</dbReference>
<dbReference type="Proteomes" id="UP000230423">
    <property type="component" value="Unassembled WGS sequence"/>
</dbReference>
<name>A0A2G9UG39_TELCI</name>
<evidence type="ECO:0000256" key="1">
    <source>
        <dbReference type="SAM" id="Coils"/>
    </source>
</evidence>
<dbReference type="AlphaFoldDB" id="A0A2G9UG39"/>
<evidence type="ECO:0000313" key="3">
    <source>
        <dbReference type="EMBL" id="PIO68440.1"/>
    </source>
</evidence>
<gene>
    <name evidence="3" type="ORF">TELCIR_09773</name>
</gene>
<feature type="domain" description="CAP-Gly" evidence="2">
    <location>
        <begin position="154"/>
        <end position="180"/>
    </location>
</feature>
<protein>
    <submittedName>
        <fullName evidence="3">CAP-Gly domain protein</fullName>
    </submittedName>
</protein>
<dbReference type="GO" id="GO:0051010">
    <property type="term" value="F:microtubule plus-end binding"/>
    <property type="evidence" value="ECO:0007669"/>
    <property type="project" value="TreeGrafter"/>
</dbReference>
<dbReference type="GO" id="GO:0005938">
    <property type="term" value="C:cell cortex"/>
    <property type="evidence" value="ECO:0007669"/>
    <property type="project" value="TreeGrafter"/>
</dbReference>
<evidence type="ECO:0000259" key="2">
    <source>
        <dbReference type="PROSITE" id="PS50245"/>
    </source>
</evidence>
<feature type="coiled-coil region" evidence="1">
    <location>
        <begin position="682"/>
        <end position="744"/>
    </location>
</feature>
<accession>A0A2G9UG39</accession>
<feature type="coiled-coil region" evidence="1">
    <location>
        <begin position="179"/>
        <end position="394"/>
    </location>
</feature>
<dbReference type="SMART" id="SM01052">
    <property type="entry name" value="CAP_GLY"/>
    <property type="match status" value="2"/>
</dbReference>
<dbReference type="GO" id="GO:0035371">
    <property type="term" value="C:microtubule plus-end"/>
    <property type="evidence" value="ECO:0007669"/>
    <property type="project" value="TreeGrafter"/>
</dbReference>
<dbReference type="OrthoDB" id="2130750at2759"/>
<dbReference type="PROSITE" id="PS50245">
    <property type="entry name" value="CAP_GLY_2"/>
    <property type="match status" value="2"/>
</dbReference>
<dbReference type="SUPFAM" id="SSF74924">
    <property type="entry name" value="Cap-Gly domain"/>
    <property type="match status" value="2"/>
</dbReference>
<dbReference type="GO" id="GO:0031122">
    <property type="term" value="P:cytoplasmic microtubule organization"/>
    <property type="evidence" value="ECO:0007669"/>
    <property type="project" value="TreeGrafter"/>
</dbReference>
<dbReference type="GO" id="GO:0005634">
    <property type="term" value="C:nucleus"/>
    <property type="evidence" value="ECO:0007669"/>
    <property type="project" value="TreeGrafter"/>
</dbReference>
<dbReference type="PANTHER" id="PTHR18916">
    <property type="entry name" value="DYNACTIN 1-RELATED MICROTUBULE-BINDING"/>
    <property type="match status" value="1"/>
</dbReference>
<reference evidence="3 4" key="1">
    <citation type="submission" date="2015-09" db="EMBL/GenBank/DDBJ databases">
        <title>Draft genome of the parasitic nematode Teladorsagia circumcincta isolate WARC Sus (inbred).</title>
        <authorList>
            <person name="Mitreva M."/>
        </authorList>
    </citation>
    <scope>NUCLEOTIDE SEQUENCE [LARGE SCALE GENOMIC DNA]</scope>
    <source>
        <strain evidence="3 4">S</strain>
    </source>
</reference>
<feature type="coiled-coil region" evidence="1">
    <location>
        <begin position="420"/>
        <end position="653"/>
    </location>
</feature>
<keyword evidence="1" id="KW-0175">Coiled coil</keyword>
<evidence type="ECO:0000313" key="4">
    <source>
        <dbReference type="Proteomes" id="UP000230423"/>
    </source>
</evidence>